<reference evidence="2" key="1">
    <citation type="journal article" date="2014" name="Int. J. Syst. Evol. Microbiol.">
        <title>Complete genome sequence of Corynebacterium casei LMG S-19264T (=DSM 44701T), isolated from a smear-ripened cheese.</title>
        <authorList>
            <consortium name="US DOE Joint Genome Institute (JGI-PGF)"/>
            <person name="Walter F."/>
            <person name="Albersmeier A."/>
            <person name="Kalinowski J."/>
            <person name="Ruckert C."/>
        </authorList>
    </citation>
    <scope>NUCLEOTIDE SEQUENCE</scope>
    <source>
        <strain evidence="2">CGMCC 1.12827</strain>
    </source>
</reference>
<dbReference type="EMBL" id="BMGC01000005">
    <property type="protein sequence ID" value="GGB24057.1"/>
    <property type="molecule type" value="Genomic_DNA"/>
</dbReference>
<sequence length="521" mass="53845">MAVTDGTVVWVGADHVGRALHPDAQIIDLAGAFVAPAFVDSHVHLTSTGLSLDGLDLAEVTDRESCLRALAAYCDRAPEGELIWGLGWDDSAWPIPGPPTTAEIDAIAGGRPVYLARIDEHSAAASSSLRALVDDLETLPGFDPDQPLTAEAHHQVRGRARALITPAAGARAARRALDDALAHGIVAVHENGGPDISGLGDFAALATIDHPVLIRRYWGQLATDADHARELMSATGADALGGDLFVDGAIGSHTAFLSSPYTDDPAGRGVNYIPAEAVLAHLRACTAAGVQAGFHIIGDAATDIVATALDTVVAEFGSAVVARCAHRVEHAEMVTRAQAASLAAAGVTASMQPLFDALWGGPGDLYEQRLGAERVAGMNDFAGLAREGVNLSFSSDSPVTSMRPWETIRAAAHHHDPESAVSPRAAFAACTRGGWRAGGVNDGVSGTLVPGAPAHYAVWDVDDLVVAASSPRVQRWSTDPRSGVPPLPDVSPGAALPRCLRTVSAGAVVYDTGALDAAETV</sequence>
<reference evidence="2" key="2">
    <citation type="submission" date="2020-09" db="EMBL/GenBank/DDBJ databases">
        <authorList>
            <person name="Sun Q."/>
            <person name="Zhou Y."/>
        </authorList>
    </citation>
    <scope>NUCLEOTIDE SEQUENCE</scope>
    <source>
        <strain evidence="2">CGMCC 1.12827</strain>
    </source>
</reference>
<dbReference type="SUPFAM" id="SSF51338">
    <property type="entry name" value="Composite domain of metallo-dependent hydrolases"/>
    <property type="match status" value="2"/>
</dbReference>
<dbReference type="InterPro" id="IPR032466">
    <property type="entry name" value="Metal_Hydrolase"/>
</dbReference>
<proteinExistence type="predicted"/>
<dbReference type="Gene3D" id="3.10.310.70">
    <property type="match status" value="1"/>
</dbReference>
<organism evidence="2 3">
    <name type="scientific">Gordonia jinhuaensis</name>
    <dbReference type="NCBI Taxonomy" id="1517702"/>
    <lineage>
        <taxon>Bacteria</taxon>
        <taxon>Bacillati</taxon>
        <taxon>Actinomycetota</taxon>
        <taxon>Actinomycetes</taxon>
        <taxon>Mycobacteriales</taxon>
        <taxon>Gordoniaceae</taxon>
        <taxon>Gordonia</taxon>
    </lineage>
</organism>
<dbReference type="PANTHER" id="PTHR22642">
    <property type="entry name" value="IMIDAZOLONEPROPIONASE"/>
    <property type="match status" value="1"/>
</dbReference>
<dbReference type="Gene3D" id="2.30.40.10">
    <property type="entry name" value="Urease, subunit C, domain 1"/>
    <property type="match status" value="1"/>
</dbReference>
<dbReference type="Gene3D" id="3.20.20.140">
    <property type="entry name" value="Metal-dependent hydrolases"/>
    <property type="match status" value="1"/>
</dbReference>
<dbReference type="InterPro" id="IPR011059">
    <property type="entry name" value="Metal-dep_hydrolase_composite"/>
</dbReference>
<feature type="domain" description="Amidohydrolase 3" evidence="1">
    <location>
        <begin position="25"/>
        <end position="510"/>
    </location>
</feature>
<evidence type="ECO:0000313" key="3">
    <source>
        <dbReference type="Proteomes" id="UP000621454"/>
    </source>
</evidence>
<dbReference type="SUPFAM" id="SSF51556">
    <property type="entry name" value="Metallo-dependent hydrolases"/>
    <property type="match status" value="1"/>
</dbReference>
<keyword evidence="3" id="KW-1185">Reference proteome</keyword>
<dbReference type="Proteomes" id="UP000621454">
    <property type="component" value="Unassembled WGS sequence"/>
</dbReference>
<name>A0A916T059_9ACTN</name>
<accession>A0A916T059</accession>
<gene>
    <name evidence="2" type="ORF">GCM10011489_10410</name>
</gene>
<dbReference type="AlphaFoldDB" id="A0A916T059"/>
<comment type="caution">
    <text evidence="2">The sequence shown here is derived from an EMBL/GenBank/DDBJ whole genome shotgun (WGS) entry which is preliminary data.</text>
</comment>
<dbReference type="PANTHER" id="PTHR22642:SF2">
    <property type="entry name" value="PROTEIN LONG AFTER FAR-RED 3"/>
    <property type="match status" value="1"/>
</dbReference>
<evidence type="ECO:0000313" key="2">
    <source>
        <dbReference type="EMBL" id="GGB24057.1"/>
    </source>
</evidence>
<evidence type="ECO:0000259" key="1">
    <source>
        <dbReference type="Pfam" id="PF07969"/>
    </source>
</evidence>
<dbReference type="InterPro" id="IPR013108">
    <property type="entry name" value="Amidohydro_3"/>
</dbReference>
<dbReference type="Pfam" id="PF07969">
    <property type="entry name" value="Amidohydro_3"/>
    <property type="match status" value="1"/>
</dbReference>
<protein>
    <submittedName>
        <fullName evidence="2">Amidohydrolase</fullName>
    </submittedName>
</protein>
<dbReference type="GO" id="GO:0016810">
    <property type="term" value="F:hydrolase activity, acting on carbon-nitrogen (but not peptide) bonds"/>
    <property type="evidence" value="ECO:0007669"/>
    <property type="project" value="InterPro"/>
</dbReference>